<dbReference type="GO" id="GO:0006355">
    <property type="term" value="P:regulation of DNA-templated transcription"/>
    <property type="evidence" value="ECO:0007669"/>
    <property type="project" value="InterPro"/>
</dbReference>
<dbReference type="Gene3D" id="3.20.20.450">
    <property type="entry name" value="EAL domain"/>
    <property type="match status" value="1"/>
</dbReference>
<dbReference type="PROSITE" id="PS50887">
    <property type="entry name" value="GGDEF"/>
    <property type="match status" value="1"/>
</dbReference>
<dbReference type="InterPro" id="IPR001610">
    <property type="entry name" value="PAC"/>
</dbReference>
<dbReference type="InterPro" id="IPR043128">
    <property type="entry name" value="Rev_trsase/Diguanyl_cyclase"/>
</dbReference>
<evidence type="ECO:0000259" key="1">
    <source>
        <dbReference type="PROSITE" id="PS50112"/>
    </source>
</evidence>
<dbReference type="InterPro" id="IPR029787">
    <property type="entry name" value="Nucleotide_cyclase"/>
</dbReference>
<dbReference type="PROSITE" id="PS50113">
    <property type="entry name" value="PAC"/>
    <property type="match status" value="1"/>
</dbReference>
<dbReference type="SUPFAM" id="SSF55073">
    <property type="entry name" value="Nucleotide cyclase"/>
    <property type="match status" value="1"/>
</dbReference>
<dbReference type="Proteomes" id="UP000528457">
    <property type="component" value="Unassembled WGS sequence"/>
</dbReference>
<dbReference type="RefSeq" id="WP_166843541.1">
    <property type="nucleotide sequence ID" value="NZ_JAAONY010000005.1"/>
</dbReference>
<reference evidence="5 6" key="1">
    <citation type="submission" date="2020-08" db="EMBL/GenBank/DDBJ databases">
        <title>Genomic Encyclopedia of Type Strains, Phase IV (KMG-IV): sequencing the most valuable type-strain genomes for metagenomic binning, comparative biology and taxonomic classification.</title>
        <authorList>
            <person name="Goeker M."/>
        </authorList>
    </citation>
    <scope>NUCLEOTIDE SEQUENCE [LARGE SCALE GENOMIC DNA]</scope>
    <source>
        <strain evidence="5 6">DSM 22368</strain>
    </source>
</reference>
<dbReference type="Gene3D" id="3.30.70.270">
    <property type="match status" value="1"/>
</dbReference>
<evidence type="ECO:0000259" key="2">
    <source>
        <dbReference type="PROSITE" id="PS50113"/>
    </source>
</evidence>
<dbReference type="SUPFAM" id="SSF55785">
    <property type="entry name" value="PYP-like sensor domain (PAS domain)"/>
    <property type="match status" value="3"/>
</dbReference>
<dbReference type="InParanoid" id="A0A7X0MXT0"/>
<dbReference type="Pfam" id="PF00989">
    <property type="entry name" value="PAS"/>
    <property type="match status" value="1"/>
</dbReference>
<dbReference type="NCBIfam" id="TIGR00229">
    <property type="entry name" value="sensory_box"/>
    <property type="match status" value="2"/>
</dbReference>
<dbReference type="Gene3D" id="3.30.450.20">
    <property type="entry name" value="PAS domain"/>
    <property type="match status" value="3"/>
</dbReference>
<protein>
    <submittedName>
        <fullName evidence="5">Diguanylate cyclase (GGDEF)-like protein/PAS domain S-box-containing protein</fullName>
    </submittedName>
</protein>
<dbReference type="PANTHER" id="PTHR44757:SF2">
    <property type="entry name" value="BIOFILM ARCHITECTURE MAINTENANCE PROTEIN MBAA"/>
    <property type="match status" value="1"/>
</dbReference>
<dbReference type="CDD" id="cd00130">
    <property type="entry name" value="PAS"/>
    <property type="match status" value="3"/>
</dbReference>
<dbReference type="PANTHER" id="PTHR44757">
    <property type="entry name" value="DIGUANYLATE CYCLASE DGCP"/>
    <property type="match status" value="1"/>
</dbReference>
<dbReference type="InterPro" id="IPR052155">
    <property type="entry name" value="Biofilm_reg_signaling"/>
</dbReference>
<dbReference type="InterPro" id="IPR035919">
    <property type="entry name" value="EAL_sf"/>
</dbReference>
<dbReference type="Pfam" id="PF13426">
    <property type="entry name" value="PAS_9"/>
    <property type="match status" value="1"/>
</dbReference>
<feature type="domain" description="PAC" evidence="2">
    <location>
        <begin position="207"/>
        <end position="259"/>
    </location>
</feature>
<evidence type="ECO:0000313" key="5">
    <source>
        <dbReference type="EMBL" id="MBB6523803.1"/>
    </source>
</evidence>
<dbReference type="Pfam" id="PF08447">
    <property type="entry name" value="PAS_3"/>
    <property type="match status" value="1"/>
</dbReference>
<feature type="domain" description="EAL" evidence="3">
    <location>
        <begin position="554"/>
        <end position="808"/>
    </location>
</feature>
<dbReference type="SUPFAM" id="SSF141868">
    <property type="entry name" value="EAL domain-like"/>
    <property type="match status" value="1"/>
</dbReference>
<dbReference type="PROSITE" id="PS50112">
    <property type="entry name" value="PAS"/>
    <property type="match status" value="2"/>
</dbReference>
<sequence>MIADPALLDAIPDSLIVCNHQGEILWCNGQVRNLLGYRPEELIGHKVEILLPASLREIHQSHRVDYAKEPTLRPMGNAQELFALAKGGRQVPVDIELAPLSWHGERCVAAVIRCRLTKLAQEAEQQTLLRENEERLRRSQAIAKIGTWDWNILEDTVTWSAEIYNIFGLPQNYKIEGIQAIYEMVLPEDEAHFRHYISSATREQTAFAFEHRARRIDGSLCYVRQNGEAFYNAQGEMVRMLGTTQDISKEHERRRQLQLSQTIFENANDGILATDADLNIISANPVIEKLCACTQEQLIGKSILSLVPQYAEVDLSREVRRVVNEEGAWRGESELFIKNAPDIPVMVSVATIQSSDGREDGYIVTVTDISKLKLNEAQLDFLAHYDQLTRLPNRTSLLRELAKRTAQTFTDSSSLYLLYIDLDGFKQINDSQGHSAGDELLYEVAEQLRHCVPDDAFVSRLGGDEFAVVCDFSKDQDAELLARKIIHCLRLHKEFAEISVSISASVGITCCPRDGLEPLELIKKADQAMYEAKANGKDGFEHYSDNVGHMLRRRLQMTSDLSKALKGKELFLDVQPKLNLRDSRAFSVEALARWRHSKLGLIPPDEFIALAEETGQILDLGRQVLTKAMEFIVDWRAAHTSSLSVAVNLSAKQLHDKNLLSDIALIVSHYEVDPSWIEFEITESVVMDNVESSLRLFNALKKMGFRIAIDDFGTGYSSLSYLNKLPIDILKIDRSFIAQLPDNQDDLAIVSAIISMAKSLNIEVVAEGVETEGQYQLLGELGCEQLQGYYFAKPGSLQDYIQKPWSFWQD</sequence>
<dbReference type="InterPro" id="IPR000700">
    <property type="entry name" value="PAS-assoc_C"/>
</dbReference>
<accession>A0A7X0MXT0</accession>
<comment type="caution">
    <text evidence="5">The sequence shown here is derived from an EMBL/GenBank/DDBJ whole genome shotgun (WGS) entry which is preliminary data.</text>
</comment>
<feature type="domain" description="PAS" evidence="1">
    <location>
        <begin position="7"/>
        <end position="69"/>
    </location>
</feature>
<dbReference type="CDD" id="cd01948">
    <property type="entry name" value="EAL"/>
    <property type="match status" value="1"/>
</dbReference>
<dbReference type="Gene3D" id="2.10.70.100">
    <property type="match status" value="1"/>
</dbReference>
<dbReference type="InterPro" id="IPR013767">
    <property type="entry name" value="PAS_fold"/>
</dbReference>
<dbReference type="SMART" id="SM00086">
    <property type="entry name" value="PAC"/>
    <property type="match status" value="2"/>
</dbReference>
<dbReference type="InterPro" id="IPR001633">
    <property type="entry name" value="EAL_dom"/>
</dbReference>
<organism evidence="5 6">
    <name type="scientific">Pseudoteredinibacter isoporae</name>
    <dbReference type="NCBI Taxonomy" id="570281"/>
    <lineage>
        <taxon>Bacteria</taxon>
        <taxon>Pseudomonadati</taxon>
        <taxon>Pseudomonadota</taxon>
        <taxon>Gammaproteobacteria</taxon>
        <taxon>Cellvibrionales</taxon>
        <taxon>Cellvibrionaceae</taxon>
        <taxon>Pseudoteredinibacter</taxon>
    </lineage>
</organism>
<evidence type="ECO:0000313" key="6">
    <source>
        <dbReference type="Proteomes" id="UP000528457"/>
    </source>
</evidence>
<dbReference type="EMBL" id="JACHHT010000005">
    <property type="protein sequence ID" value="MBB6523803.1"/>
    <property type="molecule type" value="Genomic_DNA"/>
</dbReference>
<evidence type="ECO:0000259" key="4">
    <source>
        <dbReference type="PROSITE" id="PS50887"/>
    </source>
</evidence>
<dbReference type="InterPro" id="IPR000014">
    <property type="entry name" value="PAS"/>
</dbReference>
<proteinExistence type="predicted"/>
<dbReference type="SMART" id="SM00267">
    <property type="entry name" value="GGDEF"/>
    <property type="match status" value="1"/>
</dbReference>
<evidence type="ECO:0000259" key="3">
    <source>
        <dbReference type="PROSITE" id="PS50883"/>
    </source>
</evidence>
<dbReference type="PROSITE" id="PS50883">
    <property type="entry name" value="EAL"/>
    <property type="match status" value="1"/>
</dbReference>
<keyword evidence="6" id="KW-1185">Reference proteome</keyword>
<dbReference type="InterPro" id="IPR013655">
    <property type="entry name" value="PAS_fold_3"/>
</dbReference>
<dbReference type="SMART" id="SM00091">
    <property type="entry name" value="PAS"/>
    <property type="match status" value="3"/>
</dbReference>
<dbReference type="InterPro" id="IPR000160">
    <property type="entry name" value="GGDEF_dom"/>
</dbReference>
<name>A0A7X0MXT0_9GAMM</name>
<dbReference type="Pfam" id="PF00990">
    <property type="entry name" value="GGDEF"/>
    <property type="match status" value="1"/>
</dbReference>
<dbReference type="InterPro" id="IPR035965">
    <property type="entry name" value="PAS-like_dom_sf"/>
</dbReference>
<gene>
    <name evidence="5" type="ORF">HNR48_004118</name>
</gene>
<dbReference type="AlphaFoldDB" id="A0A7X0MXT0"/>
<dbReference type="Pfam" id="PF00563">
    <property type="entry name" value="EAL"/>
    <property type="match status" value="1"/>
</dbReference>
<dbReference type="CDD" id="cd01949">
    <property type="entry name" value="GGDEF"/>
    <property type="match status" value="1"/>
</dbReference>
<feature type="domain" description="PAS" evidence="1">
    <location>
        <begin position="256"/>
        <end position="326"/>
    </location>
</feature>
<dbReference type="NCBIfam" id="TIGR00254">
    <property type="entry name" value="GGDEF"/>
    <property type="match status" value="1"/>
</dbReference>
<dbReference type="SMART" id="SM00052">
    <property type="entry name" value="EAL"/>
    <property type="match status" value="1"/>
</dbReference>
<feature type="domain" description="GGDEF" evidence="4">
    <location>
        <begin position="413"/>
        <end position="545"/>
    </location>
</feature>